<dbReference type="Pfam" id="PF21761">
    <property type="entry name" value="RedAm-like_C"/>
    <property type="match status" value="1"/>
</dbReference>
<comment type="caution">
    <text evidence="5">The sequence shown here is derived from an EMBL/GenBank/DDBJ whole genome shotgun (WGS) entry which is preliminary data.</text>
</comment>
<reference evidence="5 6" key="1">
    <citation type="submission" date="2020-08" db="EMBL/GenBank/DDBJ databases">
        <title>Genomic Encyclopedia of Type Strains, Phase III (KMG-III): the genomes of soil and plant-associated and newly described type strains.</title>
        <authorList>
            <person name="Whitman W."/>
        </authorList>
    </citation>
    <scope>NUCLEOTIDE SEQUENCE [LARGE SCALE GENOMIC DNA]</scope>
    <source>
        <strain evidence="5 6">CECT 8840</strain>
    </source>
</reference>
<protein>
    <submittedName>
        <fullName evidence="5">3-hydroxyisobutyrate dehydrogenase-like beta-hydroxyacid dehydrogenase</fullName>
    </submittedName>
</protein>
<dbReference type="GO" id="GO:0016491">
    <property type="term" value="F:oxidoreductase activity"/>
    <property type="evidence" value="ECO:0007669"/>
    <property type="project" value="UniProtKB-KW"/>
</dbReference>
<evidence type="ECO:0000256" key="2">
    <source>
        <dbReference type="ARBA" id="ARBA00023002"/>
    </source>
</evidence>
<dbReference type="PIRSF" id="PIRSF000103">
    <property type="entry name" value="HIBADH"/>
    <property type="match status" value="1"/>
</dbReference>
<organism evidence="5 6">
    <name type="scientific">Streptosporangium saharense</name>
    <dbReference type="NCBI Taxonomy" id="1706840"/>
    <lineage>
        <taxon>Bacteria</taxon>
        <taxon>Bacillati</taxon>
        <taxon>Actinomycetota</taxon>
        <taxon>Actinomycetes</taxon>
        <taxon>Streptosporangiales</taxon>
        <taxon>Streptosporangiaceae</taxon>
        <taxon>Streptosporangium</taxon>
    </lineage>
</organism>
<accession>A0A7W7QGS1</accession>
<proteinExistence type="inferred from homology"/>
<dbReference type="InterPro" id="IPR013328">
    <property type="entry name" value="6PGD_dom2"/>
</dbReference>
<keyword evidence="2" id="KW-0560">Oxidoreductase</keyword>
<name>A0A7W7QGS1_9ACTN</name>
<dbReference type="InterPro" id="IPR036291">
    <property type="entry name" value="NAD(P)-bd_dom_sf"/>
</dbReference>
<comment type="similarity">
    <text evidence="1">Belongs to the HIBADH-related family.</text>
</comment>
<evidence type="ECO:0000313" key="6">
    <source>
        <dbReference type="Proteomes" id="UP000552644"/>
    </source>
</evidence>
<dbReference type="InterPro" id="IPR015815">
    <property type="entry name" value="HIBADH-related"/>
</dbReference>
<feature type="domain" description="6-phosphogluconate dehydrogenase NADP-binding" evidence="3">
    <location>
        <begin position="11"/>
        <end position="165"/>
    </location>
</feature>
<feature type="domain" description="NADPH-dependent reductive aminase-like C-terminal" evidence="4">
    <location>
        <begin position="167"/>
        <end position="292"/>
    </location>
</feature>
<evidence type="ECO:0000313" key="5">
    <source>
        <dbReference type="EMBL" id="MBB4913239.1"/>
    </source>
</evidence>
<sequence length="298" mass="30773">MTMTHDHRVPVTVLGLGPMGQALAGAFLDNGHPTTVWNRTAGKADDLVARGATRADTPALAVEAAPLTVVCVIDYDAVHAIVEPAAGALRGRTLVNLTADTPERARGTAAWAEENGVRYLDGAIMTPTETIGGPEAVVLYSGREDAYLEHRATLEALGAGGVYLGEEPGRAASYDVALLDLFWTSMSGLVHAFALASAEGVPARDLAPFARGIGSLLPIVIDDFARNVDKGDHAADTSALVSALAGMDHIAHASRARGLDTGVIDAARAVARRAVEAGHGADSFSRLTETIAAPTSPA</sequence>
<dbReference type="Gene3D" id="3.40.50.720">
    <property type="entry name" value="NAD(P)-binding Rossmann-like Domain"/>
    <property type="match status" value="1"/>
</dbReference>
<dbReference type="InterPro" id="IPR048666">
    <property type="entry name" value="RedAm-like_C"/>
</dbReference>
<dbReference type="GO" id="GO:0050661">
    <property type="term" value="F:NADP binding"/>
    <property type="evidence" value="ECO:0007669"/>
    <property type="project" value="InterPro"/>
</dbReference>
<dbReference type="Gene3D" id="1.10.1040.10">
    <property type="entry name" value="N-(1-d-carboxylethyl)-l-norvaline Dehydrogenase, domain 2"/>
    <property type="match status" value="1"/>
</dbReference>
<dbReference type="Pfam" id="PF03446">
    <property type="entry name" value="NAD_binding_2"/>
    <property type="match status" value="1"/>
</dbReference>
<evidence type="ECO:0000256" key="1">
    <source>
        <dbReference type="ARBA" id="ARBA00009080"/>
    </source>
</evidence>
<dbReference type="PANTHER" id="PTHR43580">
    <property type="entry name" value="OXIDOREDUCTASE GLYR1-RELATED"/>
    <property type="match status" value="1"/>
</dbReference>
<dbReference type="EMBL" id="JACHJP010000001">
    <property type="protein sequence ID" value="MBB4913239.1"/>
    <property type="molecule type" value="Genomic_DNA"/>
</dbReference>
<dbReference type="RefSeq" id="WP_221460280.1">
    <property type="nucleotide sequence ID" value="NZ_JACHJP010000001.1"/>
</dbReference>
<evidence type="ECO:0000259" key="4">
    <source>
        <dbReference type="Pfam" id="PF21761"/>
    </source>
</evidence>
<dbReference type="SUPFAM" id="SSF51735">
    <property type="entry name" value="NAD(P)-binding Rossmann-fold domains"/>
    <property type="match status" value="1"/>
</dbReference>
<dbReference type="AlphaFoldDB" id="A0A7W7QGS1"/>
<dbReference type="PANTHER" id="PTHR43580:SF2">
    <property type="entry name" value="CYTOKINE-LIKE NUCLEAR FACTOR N-PAC"/>
    <property type="match status" value="1"/>
</dbReference>
<dbReference type="InterPro" id="IPR006115">
    <property type="entry name" value="6PGDH_NADP-bd"/>
</dbReference>
<dbReference type="Proteomes" id="UP000552644">
    <property type="component" value="Unassembled WGS sequence"/>
</dbReference>
<keyword evidence="6" id="KW-1185">Reference proteome</keyword>
<evidence type="ECO:0000259" key="3">
    <source>
        <dbReference type="Pfam" id="PF03446"/>
    </source>
</evidence>
<dbReference type="InterPro" id="IPR051265">
    <property type="entry name" value="HIBADH-related_NP60_sf"/>
</dbReference>
<gene>
    <name evidence="5" type="ORF">FHS44_000311</name>
</gene>